<feature type="transmembrane region" description="Helical" evidence="1">
    <location>
        <begin position="12"/>
        <end position="39"/>
    </location>
</feature>
<gene>
    <name evidence="2" type="ORF">C1T31_12615</name>
</gene>
<keyword evidence="3" id="KW-1185">Reference proteome</keyword>
<evidence type="ECO:0000256" key="1">
    <source>
        <dbReference type="SAM" id="Phobius"/>
    </source>
</evidence>
<feature type="transmembrane region" description="Helical" evidence="1">
    <location>
        <begin position="90"/>
        <end position="107"/>
    </location>
</feature>
<protein>
    <submittedName>
        <fullName evidence="2">Uncharacterized protein</fullName>
    </submittedName>
</protein>
<dbReference type="AlphaFoldDB" id="A0A2K1DVX6"/>
<dbReference type="EMBL" id="POWF01000010">
    <property type="protein sequence ID" value="PNQ72163.1"/>
    <property type="molecule type" value="Genomic_DNA"/>
</dbReference>
<reference evidence="2 3" key="1">
    <citation type="submission" date="2018-01" db="EMBL/GenBank/DDBJ databases">
        <title>The draft genome of Hanstruepera neustonica JCM19743.</title>
        <authorList>
            <person name="He R.-H."/>
            <person name="Du Z.-J."/>
        </authorList>
    </citation>
    <scope>NUCLEOTIDE SEQUENCE [LARGE SCALE GENOMIC DNA]</scope>
    <source>
        <strain evidence="2 3">JCM19743</strain>
    </source>
</reference>
<sequence>MLKRILSAKINYLSILIHVIGALFLYAIVAISIFFLFYFFLDKGLGTNENKTNGLATNLIFYVPLFVISSLMVFRAIAKAKKSQHEISKTILIALIISIACYLYFWLN</sequence>
<keyword evidence="1" id="KW-0472">Membrane</keyword>
<proteinExistence type="predicted"/>
<organism evidence="2 3">
    <name type="scientific">Hanstruepera neustonica</name>
    <dbReference type="NCBI Taxonomy" id="1445657"/>
    <lineage>
        <taxon>Bacteria</taxon>
        <taxon>Pseudomonadati</taxon>
        <taxon>Bacteroidota</taxon>
        <taxon>Flavobacteriia</taxon>
        <taxon>Flavobacteriales</taxon>
        <taxon>Flavobacteriaceae</taxon>
        <taxon>Hanstruepera</taxon>
    </lineage>
</organism>
<dbReference type="Proteomes" id="UP000236641">
    <property type="component" value="Unassembled WGS sequence"/>
</dbReference>
<comment type="caution">
    <text evidence="2">The sequence shown here is derived from an EMBL/GenBank/DDBJ whole genome shotgun (WGS) entry which is preliminary data.</text>
</comment>
<keyword evidence="1" id="KW-0812">Transmembrane</keyword>
<evidence type="ECO:0000313" key="2">
    <source>
        <dbReference type="EMBL" id="PNQ72163.1"/>
    </source>
</evidence>
<keyword evidence="1" id="KW-1133">Transmembrane helix</keyword>
<accession>A0A2K1DVX6</accession>
<name>A0A2K1DVX6_9FLAO</name>
<feature type="transmembrane region" description="Helical" evidence="1">
    <location>
        <begin position="59"/>
        <end position="78"/>
    </location>
</feature>
<evidence type="ECO:0000313" key="3">
    <source>
        <dbReference type="Proteomes" id="UP000236641"/>
    </source>
</evidence>